<proteinExistence type="predicted"/>
<reference evidence="2" key="1">
    <citation type="submission" date="2016-11" db="UniProtKB">
        <authorList>
            <consortium name="WormBaseParasite"/>
        </authorList>
    </citation>
    <scope>IDENTIFICATION</scope>
</reference>
<organism evidence="1 2">
    <name type="scientific">Caenorhabditis tropicalis</name>
    <dbReference type="NCBI Taxonomy" id="1561998"/>
    <lineage>
        <taxon>Eukaryota</taxon>
        <taxon>Metazoa</taxon>
        <taxon>Ecdysozoa</taxon>
        <taxon>Nematoda</taxon>
        <taxon>Chromadorea</taxon>
        <taxon>Rhabditida</taxon>
        <taxon>Rhabditina</taxon>
        <taxon>Rhabditomorpha</taxon>
        <taxon>Rhabditoidea</taxon>
        <taxon>Rhabditidae</taxon>
        <taxon>Peloderinae</taxon>
        <taxon>Caenorhabditis</taxon>
    </lineage>
</organism>
<accession>A0A1I7TTB3</accession>
<dbReference type="WBParaSite" id="Csp11.Scaffold629.g11566.t1">
    <property type="protein sequence ID" value="Csp11.Scaffold629.g11566.t1"/>
    <property type="gene ID" value="Csp11.Scaffold629.g11566"/>
</dbReference>
<keyword evidence="1" id="KW-1185">Reference proteome</keyword>
<sequence>MTQYTKHASLVDDIETEKQKQGIVIGEDLLLIRHLLALVEHFRNWRQQVNFKSNSDFWNEISLSIQNDKVESRVVFHFGESLSPWRHQNSFIPFSFLRLPSEPLTRMNGKLV</sequence>
<dbReference type="Proteomes" id="UP000095282">
    <property type="component" value="Unplaced"/>
</dbReference>
<protein>
    <submittedName>
        <fullName evidence="2">Uncharacterized protein</fullName>
    </submittedName>
</protein>
<name>A0A1I7TTB3_9PELO</name>
<evidence type="ECO:0000313" key="1">
    <source>
        <dbReference type="Proteomes" id="UP000095282"/>
    </source>
</evidence>
<dbReference type="AlphaFoldDB" id="A0A1I7TTB3"/>
<evidence type="ECO:0000313" key="2">
    <source>
        <dbReference type="WBParaSite" id="Csp11.Scaffold629.g11566.t1"/>
    </source>
</evidence>